<dbReference type="Proteomes" id="UP000714275">
    <property type="component" value="Unassembled WGS sequence"/>
</dbReference>
<dbReference type="OrthoDB" id="4743193at2759"/>
<organism evidence="2 3">
    <name type="scientific">Suillus placidus</name>
    <dbReference type="NCBI Taxonomy" id="48579"/>
    <lineage>
        <taxon>Eukaryota</taxon>
        <taxon>Fungi</taxon>
        <taxon>Dikarya</taxon>
        <taxon>Basidiomycota</taxon>
        <taxon>Agaricomycotina</taxon>
        <taxon>Agaricomycetes</taxon>
        <taxon>Agaricomycetidae</taxon>
        <taxon>Boletales</taxon>
        <taxon>Suillineae</taxon>
        <taxon>Suillaceae</taxon>
        <taxon>Suillus</taxon>
    </lineage>
</organism>
<comment type="caution">
    <text evidence="2">The sequence shown here is derived from an EMBL/GenBank/DDBJ whole genome shotgun (WGS) entry which is preliminary data.</text>
</comment>
<feature type="non-terminal residue" evidence="2">
    <location>
        <position position="162"/>
    </location>
</feature>
<keyword evidence="3" id="KW-1185">Reference proteome</keyword>
<evidence type="ECO:0000313" key="2">
    <source>
        <dbReference type="EMBL" id="KAG1765178.1"/>
    </source>
</evidence>
<reference evidence="2" key="1">
    <citation type="journal article" date="2020" name="New Phytol.">
        <title>Comparative genomics reveals dynamic genome evolution in host specialist ectomycorrhizal fungi.</title>
        <authorList>
            <person name="Lofgren L.A."/>
            <person name="Nguyen N.H."/>
            <person name="Vilgalys R."/>
            <person name="Ruytinx J."/>
            <person name="Liao H.L."/>
            <person name="Branco S."/>
            <person name="Kuo A."/>
            <person name="LaButti K."/>
            <person name="Lipzen A."/>
            <person name="Andreopoulos W."/>
            <person name="Pangilinan J."/>
            <person name="Riley R."/>
            <person name="Hundley H."/>
            <person name="Na H."/>
            <person name="Barry K."/>
            <person name="Grigoriev I.V."/>
            <person name="Stajich J.E."/>
            <person name="Kennedy P.G."/>
        </authorList>
    </citation>
    <scope>NUCLEOTIDE SEQUENCE</scope>
    <source>
        <strain evidence="2">DOB743</strain>
    </source>
</reference>
<sequence length="162" mass="18349">MSSTTARISEILQVLQVNNLTILTFLEGVLSSREHEHCAAQEDIIRDAETMCESLYQHPKTRPHVLSWAMVTVRTQLCNEIKELAHERHGLRFRATSTTSEQLEGTFMNFISEKVKSVAPNMLTMMMALLGKKNLTVDEDCDMEGEQPDEEEEMDLGEFGGD</sequence>
<evidence type="ECO:0000256" key="1">
    <source>
        <dbReference type="SAM" id="MobiDB-lite"/>
    </source>
</evidence>
<feature type="region of interest" description="Disordered" evidence="1">
    <location>
        <begin position="142"/>
        <end position="162"/>
    </location>
</feature>
<gene>
    <name evidence="2" type="ORF">EV702DRAFT_1014202</name>
</gene>
<dbReference type="EMBL" id="JABBWD010000112">
    <property type="protein sequence ID" value="KAG1765178.1"/>
    <property type="molecule type" value="Genomic_DNA"/>
</dbReference>
<evidence type="ECO:0000313" key="3">
    <source>
        <dbReference type="Proteomes" id="UP000714275"/>
    </source>
</evidence>
<dbReference type="AlphaFoldDB" id="A0A9P6ZHJ0"/>
<protein>
    <submittedName>
        <fullName evidence="2">Uncharacterized protein</fullName>
    </submittedName>
</protein>
<accession>A0A9P6ZHJ0</accession>
<proteinExistence type="predicted"/>
<name>A0A9P6ZHJ0_9AGAM</name>